<protein>
    <recommendedName>
        <fullName evidence="1">FAR1 domain-containing protein</fullName>
    </recommendedName>
</protein>
<accession>A0ABD3AEJ1</accession>
<name>A0ABD3AEJ1_9GENT</name>
<proteinExistence type="predicted"/>
<dbReference type="EMBL" id="JBJUIK010000004">
    <property type="protein sequence ID" value="KAL3530236.1"/>
    <property type="molecule type" value="Genomic_DNA"/>
</dbReference>
<gene>
    <name evidence="2" type="ORF">ACH5RR_009558</name>
</gene>
<evidence type="ECO:0000313" key="2">
    <source>
        <dbReference type="EMBL" id="KAL3530236.1"/>
    </source>
</evidence>
<sequence length="433" mass="48993">MTQKVNDEPVIEKSLSLHEINVPEVQMMFSSEKVRKFYNSYAQHIGFSIAKISTKNGVDGTQKYFSLGCSKNDKTASTSKYSFYPRPSTKTNCNAKINVAIQYDGMLVITRVYLDHNHNLNPEKSRHFRCNKVLDSCTKRKLVLNDEASISLSKCFYSCVVEAGGYENLSFDVSKCSNYALEAQRLRLGVGDFEALTQKTTLKQFVEQYDNALKSKIEKENKGEESTFVFEVVETILGKDGAPWKDVTFVILYTEEQCKVECLYRLFDFRGIKRGYQGITNIYDDSSNDEIRRRRNNLNPLLLEVQELGVESDERYSLLLECLKDTKEKLMAFHIANEKLGSEEKQLAPSHWIQTLPGCLKFNFDAIVFSDLSSCGLGMVVRNHKDVSIAGVMEKIFGVIGPVIGEMLATKRAMEIGVELSLVASNCKAMQCQ</sequence>
<dbReference type="InterPro" id="IPR004330">
    <property type="entry name" value="FAR1_DNA_bnd_dom"/>
</dbReference>
<dbReference type="PANTHER" id="PTHR46328:SF35">
    <property type="entry name" value="PROTEIN FAR1-RELATED SEQUENCE 5-LIKE"/>
    <property type="match status" value="1"/>
</dbReference>
<evidence type="ECO:0000259" key="1">
    <source>
        <dbReference type="Pfam" id="PF03101"/>
    </source>
</evidence>
<feature type="domain" description="FAR1" evidence="1">
    <location>
        <begin position="36"/>
        <end position="122"/>
    </location>
</feature>
<dbReference type="Proteomes" id="UP001630127">
    <property type="component" value="Unassembled WGS sequence"/>
</dbReference>
<keyword evidence="3" id="KW-1185">Reference proteome</keyword>
<dbReference type="Pfam" id="PF03101">
    <property type="entry name" value="FAR1"/>
    <property type="match status" value="1"/>
</dbReference>
<organism evidence="2 3">
    <name type="scientific">Cinchona calisaya</name>
    <dbReference type="NCBI Taxonomy" id="153742"/>
    <lineage>
        <taxon>Eukaryota</taxon>
        <taxon>Viridiplantae</taxon>
        <taxon>Streptophyta</taxon>
        <taxon>Embryophyta</taxon>
        <taxon>Tracheophyta</taxon>
        <taxon>Spermatophyta</taxon>
        <taxon>Magnoliopsida</taxon>
        <taxon>eudicotyledons</taxon>
        <taxon>Gunneridae</taxon>
        <taxon>Pentapetalae</taxon>
        <taxon>asterids</taxon>
        <taxon>lamiids</taxon>
        <taxon>Gentianales</taxon>
        <taxon>Rubiaceae</taxon>
        <taxon>Cinchonoideae</taxon>
        <taxon>Cinchoneae</taxon>
        <taxon>Cinchona</taxon>
    </lineage>
</organism>
<comment type="caution">
    <text evidence="2">The sequence shown here is derived from an EMBL/GenBank/DDBJ whole genome shotgun (WGS) entry which is preliminary data.</text>
</comment>
<dbReference type="PANTHER" id="PTHR46328">
    <property type="entry name" value="FAR-RED IMPAIRED RESPONSIVE (FAR1) FAMILY PROTEIN-RELATED"/>
    <property type="match status" value="1"/>
</dbReference>
<reference evidence="2 3" key="1">
    <citation type="submission" date="2024-11" db="EMBL/GenBank/DDBJ databases">
        <title>A near-complete genome assembly of Cinchona calisaya.</title>
        <authorList>
            <person name="Lian D.C."/>
            <person name="Zhao X.W."/>
            <person name="Wei L."/>
        </authorList>
    </citation>
    <scope>NUCLEOTIDE SEQUENCE [LARGE SCALE GENOMIC DNA]</scope>
    <source>
        <tissue evidence="2">Nenye</tissue>
    </source>
</reference>
<evidence type="ECO:0000313" key="3">
    <source>
        <dbReference type="Proteomes" id="UP001630127"/>
    </source>
</evidence>
<dbReference type="AlphaFoldDB" id="A0ABD3AEJ1"/>